<evidence type="ECO:0000313" key="2">
    <source>
        <dbReference type="EMBL" id="KAK7580349.1"/>
    </source>
</evidence>
<dbReference type="Proteomes" id="UP001367676">
    <property type="component" value="Unassembled WGS sequence"/>
</dbReference>
<comment type="caution">
    <text evidence="2">The sequence shown here is derived from an EMBL/GenBank/DDBJ whole genome shotgun (WGS) entry which is preliminary data.</text>
</comment>
<dbReference type="EMBL" id="JBBCAQ010000034">
    <property type="protein sequence ID" value="KAK7580349.1"/>
    <property type="molecule type" value="Genomic_DNA"/>
</dbReference>
<evidence type="ECO:0000256" key="1">
    <source>
        <dbReference type="SAM" id="MobiDB-lite"/>
    </source>
</evidence>
<name>A0AAN9Y0Y0_9HEMI</name>
<evidence type="ECO:0000313" key="3">
    <source>
        <dbReference type="Proteomes" id="UP001367676"/>
    </source>
</evidence>
<accession>A0AAN9Y0Y0</accession>
<organism evidence="2 3">
    <name type="scientific">Parthenolecanium corni</name>
    <dbReference type="NCBI Taxonomy" id="536013"/>
    <lineage>
        <taxon>Eukaryota</taxon>
        <taxon>Metazoa</taxon>
        <taxon>Ecdysozoa</taxon>
        <taxon>Arthropoda</taxon>
        <taxon>Hexapoda</taxon>
        <taxon>Insecta</taxon>
        <taxon>Pterygota</taxon>
        <taxon>Neoptera</taxon>
        <taxon>Paraneoptera</taxon>
        <taxon>Hemiptera</taxon>
        <taxon>Sternorrhyncha</taxon>
        <taxon>Coccoidea</taxon>
        <taxon>Coccidae</taxon>
        <taxon>Parthenolecanium</taxon>
    </lineage>
</organism>
<protein>
    <submittedName>
        <fullName evidence="2">Uncharacterized protein</fullName>
    </submittedName>
</protein>
<feature type="region of interest" description="Disordered" evidence="1">
    <location>
        <begin position="126"/>
        <end position="148"/>
    </location>
</feature>
<gene>
    <name evidence="2" type="ORF">V9T40_000978</name>
</gene>
<proteinExistence type="predicted"/>
<reference evidence="2 3" key="1">
    <citation type="submission" date="2024-03" db="EMBL/GenBank/DDBJ databases">
        <title>Adaptation during the transition from Ophiocordyceps entomopathogen to insect associate is accompanied by gene loss and intensified selection.</title>
        <authorList>
            <person name="Ward C.M."/>
            <person name="Onetto C.A."/>
            <person name="Borneman A.R."/>
        </authorList>
    </citation>
    <scope>NUCLEOTIDE SEQUENCE [LARGE SCALE GENOMIC DNA]</scope>
    <source>
        <strain evidence="2">AWRI1</strain>
        <tissue evidence="2">Single Adult Female</tissue>
    </source>
</reference>
<sequence>MEENQMIQSCAKVIKFCIRGVYEKFDLAVIGKNMNVQKCKKERIEMTSTKQTAWQSEKRMFLCPSSEICIDNTCYRPTPAIHISAGGLINSALIFQKEKNEDKSVKPIYYVENLDFETSESKLIPLAKKEGENPSLKEGALPKKDEKP</sequence>
<dbReference type="AlphaFoldDB" id="A0AAN9Y0Y0"/>
<keyword evidence="3" id="KW-1185">Reference proteome</keyword>